<dbReference type="Proteomes" id="UP000694865">
    <property type="component" value="Unplaced"/>
</dbReference>
<dbReference type="PANTHER" id="PTHR45704">
    <property type="entry name" value="RAS-LIKE FAMILY MEMBER 11"/>
    <property type="match status" value="1"/>
</dbReference>
<evidence type="ECO:0000256" key="1">
    <source>
        <dbReference type="ARBA" id="ARBA00008344"/>
    </source>
</evidence>
<dbReference type="InterPro" id="IPR027417">
    <property type="entry name" value="P-loop_NTPase"/>
</dbReference>
<dbReference type="PROSITE" id="PS51421">
    <property type="entry name" value="RAS"/>
    <property type="match status" value="1"/>
</dbReference>
<evidence type="ECO:0000256" key="4">
    <source>
        <dbReference type="ARBA" id="ARBA00048098"/>
    </source>
</evidence>
<evidence type="ECO:0000256" key="2">
    <source>
        <dbReference type="ARBA" id="ARBA00011984"/>
    </source>
</evidence>
<dbReference type="PRINTS" id="PR00449">
    <property type="entry name" value="RASTRNSFRMNG"/>
</dbReference>
<sequence>MTGIEAKVVVLGCPNVGKSALTVRFLTGRFIGEYESNLDRYYKHLVPHNDVSMSIEVLDSCCQEQELGEELLCKESHVKWGDAFVVVYNICDRRTFDVLERQIQYIHKAKVPCSVPIAIIGNKTDLNAHRQVPLEDGELLAEEYGCHFFEVTARGGCTGVSKAFTSIVQDVNTTKRQKTTLRRRNSVTKAISNKVLSAVQTFRTKQPHHQQSNSLRSRHHHQHHHPGETSYVKPKSRKTSLQMF</sequence>
<evidence type="ECO:0000256" key="3">
    <source>
        <dbReference type="ARBA" id="ARBA00022801"/>
    </source>
</evidence>
<dbReference type="NCBIfam" id="TIGR00231">
    <property type="entry name" value="small_GTP"/>
    <property type="match status" value="1"/>
</dbReference>
<dbReference type="SMART" id="SM00173">
    <property type="entry name" value="RAS"/>
    <property type="match status" value="1"/>
</dbReference>
<name>A0ABM0M955_SACKO</name>
<organism evidence="6 7">
    <name type="scientific">Saccoglossus kowalevskii</name>
    <name type="common">Acorn worm</name>
    <dbReference type="NCBI Taxonomy" id="10224"/>
    <lineage>
        <taxon>Eukaryota</taxon>
        <taxon>Metazoa</taxon>
        <taxon>Hemichordata</taxon>
        <taxon>Enteropneusta</taxon>
        <taxon>Harrimaniidae</taxon>
        <taxon>Saccoglossus</taxon>
    </lineage>
</organism>
<evidence type="ECO:0000256" key="5">
    <source>
        <dbReference type="SAM" id="MobiDB-lite"/>
    </source>
</evidence>
<dbReference type="InterPro" id="IPR051065">
    <property type="entry name" value="Ras-related_GTPase"/>
</dbReference>
<protein>
    <recommendedName>
        <fullName evidence="2">small monomeric GTPase</fullName>
        <ecNumber evidence="2">3.6.5.2</ecNumber>
    </recommendedName>
</protein>
<dbReference type="Gene3D" id="3.40.50.300">
    <property type="entry name" value="P-loop containing nucleotide triphosphate hydrolases"/>
    <property type="match status" value="1"/>
</dbReference>
<dbReference type="GeneID" id="102803852"/>
<accession>A0ABM0M955</accession>
<dbReference type="InterPro" id="IPR001806">
    <property type="entry name" value="Small_GTPase"/>
</dbReference>
<dbReference type="EC" id="3.6.5.2" evidence="2"/>
<keyword evidence="6" id="KW-1185">Reference proteome</keyword>
<comment type="similarity">
    <text evidence="1">Belongs to the small GTPase superfamily. Ras family.</text>
</comment>
<dbReference type="SMART" id="SM00175">
    <property type="entry name" value="RAB"/>
    <property type="match status" value="1"/>
</dbReference>
<keyword evidence="3" id="KW-0378">Hydrolase</keyword>
<dbReference type="InterPro" id="IPR005225">
    <property type="entry name" value="Small_GTP-bd"/>
</dbReference>
<reference evidence="7" key="1">
    <citation type="submission" date="2025-08" db="UniProtKB">
        <authorList>
            <consortium name="RefSeq"/>
        </authorList>
    </citation>
    <scope>IDENTIFICATION</scope>
    <source>
        <tissue evidence="7">Testes</tissue>
    </source>
</reference>
<evidence type="ECO:0000313" key="6">
    <source>
        <dbReference type="Proteomes" id="UP000694865"/>
    </source>
</evidence>
<feature type="region of interest" description="Disordered" evidence="5">
    <location>
        <begin position="202"/>
        <end position="244"/>
    </location>
</feature>
<dbReference type="RefSeq" id="XP_006816546.1">
    <property type="nucleotide sequence ID" value="XM_006816483.1"/>
</dbReference>
<dbReference type="PROSITE" id="PS51419">
    <property type="entry name" value="RAB"/>
    <property type="match status" value="1"/>
</dbReference>
<comment type="catalytic activity">
    <reaction evidence="4">
        <text>GTP + H2O = GDP + phosphate + H(+)</text>
        <dbReference type="Rhea" id="RHEA:19669"/>
        <dbReference type="ChEBI" id="CHEBI:15377"/>
        <dbReference type="ChEBI" id="CHEBI:15378"/>
        <dbReference type="ChEBI" id="CHEBI:37565"/>
        <dbReference type="ChEBI" id="CHEBI:43474"/>
        <dbReference type="ChEBI" id="CHEBI:58189"/>
        <dbReference type="EC" id="3.6.5.2"/>
    </reaction>
</comment>
<dbReference type="SUPFAM" id="SSF52540">
    <property type="entry name" value="P-loop containing nucleoside triphosphate hydrolases"/>
    <property type="match status" value="1"/>
</dbReference>
<gene>
    <name evidence="7" type="primary">LOC102803852</name>
</gene>
<evidence type="ECO:0000313" key="7">
    <source>
        <dbReference type="RefSeq" id="XP_006816546.1"/>
    </source>
</evidence>
<dbReference type="Pfam" id="PF00071">
    <property type="entry name" value="Ras"/>
    <property type="match status" value="1"/>
</dbReference>
<proteinExistence type="inferred from homology"/>